<protein>
    <submittedName>
        <fullName evidence="1">Uncharacterized protein</fullName>
    </submittedName>
</protein>
<keyword evidence="2" id="KW-1185">Reference proteome</keyword>
<evidence type="ECO:0000313" key="1">
    <source>
        <dbReference type="EMBL" id="SFC82836.1"/>
    </source>
</evidence>
<gene>
    <name evidence="1" type="ORF">SAMN05421747_13216</name>
</gene>
<dbReference type="OrthoDB" id="5196192at2"/>
<proteinExistence type="predicted"/>
<name>A0A1I1MCI3_9SPHI</name>
<accession>A0A1I1MCI3</accession>
<dbReference type="EMBL" id="FOLL01000032">
    <property type="protein sequence ID" value="SFC82836.1"/>
    <property type="molecule type" value="Genomic_DNA"/>
</dbReference>
<evidence type="ECO:0000313" key="2">
    <source>
        <dbReference type="Proteomes" id="UP000199577"/>
    </source>
</evidence>
<dbReference type="RefSeq" id="WP_090975178.1">
    <property type="nucleotide sequence ID" value="NZ_FOLL01000032.1"/>
</dbReference>
<sequence length="149" mass="17584">MFEIKYNFSKNNNVSAVDADETALRYHLFLGSLILKRENKSIVIDWDWIPLIDFAICLLAIYNSLHKKTQGEEEFEFTESDARITFQKNENNIKIITSFSDEALEMNMEEFQKAINKFYKDIIFEVAKENQEIKGNNSFNEYLKEAEKM</sequence>
<dbReference type="Proteomes" id="UP000199577">
    <property type="component" value="Unassembled WGS sequence"/>
</dbReference>
<dbReference type="AlphaFoldDB" id="A0A1I1MCI3"/>
<reference evidence="1 2" key="1">
    <citation type="submission" date="2016-10" db="EMBL/GenBank/DDBJ databases">
        <authorList>
            <person name="de Groot N.N."/>
        </authorList>
    </citation>
    <scope>NUCLEOTIDE SEQUENCE [LARGE SCALE GENOMIC DNA]</scope>
    <source>
        <strain evidence="1 2">DSM 22900</strain>
    </source>
</reference>
<organism evidence="1 2">
    <name type="scientific">Parapedobacter composti</name>
    <dbReference type="NCBI Taxonomy" id="623281"/>
    <lineage>
        <taxon>Bacteria</taxon>
        <taxon>Pseudomonadati</taxon>
        <taxon>Bacteroidota</taxon>
        <taxon>Sphingobacteriia</taxon>
        <taxon>Sphingobacteriales</taxon>
        <taxon>Sphingobacteriaceae</taxon>
        <taxon>Parapedobacter</taxon>
    </lineage>
</organism>